<reference evidence="1" key="1">
    <citation type="submission" date="2020-12" db="EMBL/GenBank/DDBJ databases">
        <title>Devosia sp. MSA67 isolated from Mo River.</title>
        <authorList>
            <person name="Ma F."/>
            <person name="Zi Z."/>
        </authorList>
    </citation>
    <scope>NUCLEOTIDE SEQUENCE</scope>
    <source>
        <strain evidence="1">MSA67</strain>
    </source>
</reference>
<proteinExistence type="predicted"/>
<sequence length="257" mass="28393">MAYTFMESDTHCLLIAEVTMIWRKPDSGDKFAPYKNPLTYLHLIEFCSHWDYYTVRNRATVSMTHQSVPGRTITDARGFGTASVIYRGQTYAQEQVLLYHGAGYPPRFVVSQGGRVLPQGMNVQNLGDRARFVSFNATATDIICYNVGTSSDADLPALTVSYDVLVFKDASEVPVGPQLPMFWATDTRAIMGRGRFDTNTTTMRRGTGADSPFFLALAASFDFDVGRMRVVLPNGSIITEPGYAGGFTGAPFQRIFA</sequence>
<organism evidence="1 2">
    <name type="scientific">Devosia sediminis</name>
    <dbReference type="NCBI Taxonomy" id="2798801"/>
    <lineage>
        <taxon>Bacteria</taxon>
        <taxon>Pseudomonadati</taxon>
        <taxon>Pseudomonadota</taxon>
        <taxon>Alphaproteobacteria</taxon>
        <taxon>Hyphomicrobiales</taxon>
        <taxon>Devosiaceae</taxon>
        <taxon>Devosia</taxon>
    </lineage>
</organism>
<gene>
    <name evidence="1" type="ORF">JEQ47_01725</name>
</gene>
<accession>A0A934ISD6</accession>
<dbReference type="EMBL" id="JAEKMH010000001">
    <property type="protein sequence ID" value="MBJ3783427.1"/>
    <property type="molecule type" value="Genomic_DNA"/>
</dbReference>
<dbReference type="Proteomes" id="UP000602124">
    <property type="component" value="Unassembled WGS sequence"/>
</dbReference>
<comment type="caution">
    <text evidence="1">The sequence shown here is derived from an EMBL/GenBank/DDBJ whole genome shotgun (WGS) entry which is preliminary data.</text>
</comment>
<evidence type="ECO:0000313" key="2">
    <source>
        <dbReference type="Proteomes" id="UP000602124"/>
    </source>
</evidence>
<name>A0A934ISD6_9HYPH</name>
<dbReference type="RefSeq" id="WP_198874664.1">
    <property type="nucleotide sequence ID" value="NZ_JAEKMH010000001.1"/>
</dbReference>
<evidence type="ECO:0000313" key="1">
    <source>
        <dbReference type="EMBL" id="MBJ3783427.1"/>
    </source>
</evidence>
<dbReference type="AlphaFoldDB" id="A0A934ISD6"/>
<protein>
    <submittedName>
        <fullName evidence="1">Uncharacterized protein</fullName>
    </submittedName>
</protein>
<keyword evidence="2" id="KW-1185">Reference proteome</keyword>